<reference evidence="7 8" key="1">
    <citation type="submission" date="2024-06" db="EMBL/GenBank/DDBJ databases">
        <title>The draft genome of Grus japonensis, version 3.</title>
        <authorList>
            <person name="Nabeshima K."/>
            <person name="Suzuki S."/>
            <person name="Onuma M."/>
        </authorList>
    </citation>
    <scope>NUCLEOTIDE SEQUENCE [LARGE SCALE GENOMIC DNA]</scope>
    <source>
        <strain evidence="7 8">451A</strain>
    </source>
</reference>
<feature type="domain" description="Integrase catalytic" evidence="6">
    <location>
        <begin position="904"/>
        <end position="1028"/>
    </location>
</feature>
<dbReference type="Pfam" id="PF00665">
    <property type="entry name" value="rve"/>
    <property type="match status" value="1"/>
</dbReference>
<comment type="caution">
    <text evidence="7">The sequence shown here is derived from an EMBL/GenBank/DDBJ whole genome shotgun (WGS) entry which is preliminary data.</text>
</comment>
<dbReference type="InterPro" id="IPR043128">
    <property type="entry name" value="Rev_trsase/Diguanyl_cyclase"/>
</dbReference>
<dbReference type="PROSITE" id="PS50878">
    <property type="entry name" value="RT_POL"/>
    <property type="match status" value="1"/>
</dbReference>
<dbReference type="InterPro" id="IPR051320">
    <property type="entry name" value="Viral_Replic_Matur_Polypro"/>
</dbReference>
<dbReference type="GO" id="GO:0006259">
    <property type="term" value="P:DNA metabolic process"/>
    <property type="evidence" value="ECO:0007669"/>
    <property type="project" value="UniProtKB-ARBA"/>
</dbReference>
<feature type="compositionally biased region" description="Low complexity" evidence="3">
    <location>
        <begin position="61"/>
        <end position="84"/>
    </location>
</feature>
<dbReference type="GO" id="GO:0004523">
    <property type="term" value="F:RNA-DNA hybrid ribonuclease activity"/>
    <property type="evidence" value="ECO:0007669"/>
    <property type="project" value="UniProtKB-EC"/>
</dbReference>
<dbReference type="AlphaFoldDB" id="A0ABC9XYV7"/>
<dbReference type="PROSITE" id="PS50879">
    <property type="entry name" value="RNASE_H_1"/>
    <property type="match status" value="1"/>
</dbReference>
<evidence type="ECO:0000259" key="5">
    <source>
        <dbReference type="PROSITE" id="PS50879"/>
    </source>
</evidence>
<dbReference type="InterPro" id="IPR002156">
    <property type="entry name" value="RNaseH_domain"/>
</dbReference>
<dbReference type="Proteomes" id="UP001623348">
    <property type="component" value="Unassembled WGS sequence"/>
</dbReference>
<dbReference type="EC" id="3.1.26.4" evidence="2"/>
<dbReference type="SUPFAM" id="SSF53098">
    <property type="entry name" value="Ribonuclease H-like"/>
    <property type="match status" value="1"/>
</dbReference>
<evidence type="ECO:0000256" key="3">
    <source>
        <dbReference type="SAM" id="MobiDB-lite"/>
    </source>
</evidence>
<dbReference type="InterPro" id="IPR043502">
    <property type="entry name" value="DNA/RNA_pol_sf"/>
</dbReference>
<dbReference type="PROSITE" id="PS50994">
    <property type="entry name" value="INTEGRASE"/>
    <property type="match status" value="1"/>
</dbReference>
<dbReference type="PANTHER" id="PTHR33064:SF29">
    <property type="entry name" value="PEPTIDASE A2 DOMAIN-CONTAINING PROTEIN-RELATED"/>
    <property type="match status" value="1"/>
</dbReference>
<evidence type="ECO:0000259" key="6">
    <source>
        <dbReference type="PROSITE" id="PS50994"/>
    </source>
</evidence>
<feature type="region of interest" description="Disordered" evidence="3">
    <location>
        <begin position="50"/>
        <end position="94"/>
    </location>
</feature>
<evidence type="ECO:0000256" key="2">
    <source>
        <dbReference type="ARBA" id="ARBA00012180"/>
    </source>
</evidence>
<dbReference type="InterPro" id="IPR012337">
    <property type="entry name" value="RNaseH-like_sf"/>
</dbReference>
<dbReference type="InterPro" id="IPR036397">
    <property type="entry name" value="RNaseH_sf"/>
</dbReference>
<protein>
    <recommendedName>
        <fullName evidence="2">ribonuclease H</fullName>
        <ecNumber evidence="2">3.1.26.4</ecNumber>
    </recommendedName>
</protein>
<dbReference type="EMBL" id="BAAFJT010000036">
    <property type="protein sequence ID" value="GAB0202215.1"/>
    <property type="molecule type" value="Genomic_DNA"/>
</dbReference>
<accession>A0ABC9XYV7</accession>
<gene>
    <name evidence="7" type="ORF">GRJ2_002687100</name>
</gene>
<dbReference type="InterPro" id="IPR001584">
    <property type="entry name" value="Integrase_cat-core"/>
</dbReference>
<name>A0ABC9XYV7_GRUJA</name>
<dbReference type="SUPFAM" id="SSF56672">
    <property type="entry name" value="DNA/RNA polymerases"/>
    <property type="match status" value="1"/>
</dbReference>
<dbReference type="Pfam" id="PF00075">
    <property type="entry name" value="RNase_H"/>
    <property type="match status" value="1"/>
</dbReference>
<comment type="similarity">
    <text evidence="1">Belongs to the beta type-B retroviral polymerase family. HERV class-II K(HML-2) pol subfamily.</text>
</comment>
<evidence type="ECO:0000256" key="1">
    <source>
        <dbReference type="ARBA" id="ARBA00010879"/>
    </source>
</evidence>
<organism evidence="7 8">
    <name type="scientific">Grus japonensis</name>
    <name type="common">Japanese crane</name>
    <name type="synonym">Red-crowned crane</name>
    <dbReference type="NCBI Taxonomy" id="30415"/>
    <lineage>
        <taxon>Eukaryota</taxon>
        <taxon>Metazoa</taxon>
        <taxon>Chordata</taxon>
        <taxon>Craniata</taxon>
        <taxon>Vertebrata</taxon>
        <taxon>Euteleostomi</taxon>
        <taxon>Archelosauria</taxon>
        <taxon>Archosauria</taxon>
        <taxon>Dinosauria</taxon>
        <taxon>Saurischia</taxon>
        <taxon>Theropoda</taxon>
        <taxon>Coelurosauria</taxon>
        <taxon>Aves</taxon>
        <taxon>Neognathae</taxon>
        <taxon>Neoaves</taxon>
        <taxon>Gruiformes</taxon>
        <taxon>Gruidae</taxon>
        <taxon>Grus</taxon>
    </lineage>
</organism>
<evidence type="ECO:0000313" key="8">
    <source>
        <dbReference type="Proteomes" id="UP001623348"/>
    </source>
</evidence>
<keyword evidence="8" id="KW-1185">Reference proteome</keyword>
<dbReference type="Gene3D" id="3.30.70.270">
    <property type="match status" value="1"/>
</dbReference>
<dbReference type="InterPro" id="IPR000477">
    <property type="entry name" value="RT_dom"/>
</dbReference>
<dbReference type="PANTHER" id="PTHR33064">
    <property type="entry name" value="POL PROTEIN"/>
    <property type="match status" value="1"/>
</dbReference>
<evidence type="ECO:0000259" key="4">
    <source>
        <dbReference type="PROSITE" id="PS50878"/>
    </source>
</evidence>
<dbReference type="Gene3D" id="3.30.420.10">
    <property type="entry name" value="Ribonuclease H-like superfamily/Ribonuclease H"/>
    <property type="match status" value="2"/>
</dbReference>
<proteinExistence type="inferred from homology"/>
<sequence length="1079" mass="122219">MVWSFTPEQLQDPDKMVEYLKEKCCGDSKETQLTALCWALATTYQTLLESRQHHPEGESRPTGPAAAQTPATGTAATQTPATGTVAEPKDQPIPVSIAPIHKKKYTRKLVRLVKDDDEPGLSREQEEPEPEVITRSLSLNELRDMRKDFSRLPGEHIITWLLRCWDNGASSLELEGREAKQLGSLSREGGIDKAIGKKAQALSLWRRLLSSVRESAPSSYANSLAVIDWKSEEAPTVDEVAGRLRQYEESLSSSLVSTVEKLSQDIRQLKEDISYSPPVQMRIAAVRRVEPISISGVTGGSQQLTLLEAEVSLTGNEWQKHPIVTGPEAPCILGIDYLRKGYFKDPKGYRWAFGIAALEAEEIEPLSSLTGLSEDPSVVGLLRVEEQQVPIATTTVHRRQYRTNRDSLVPIHKLIRQVEGQGVISRTHSPFNSPIWPVRKSNGEWRLMVDYRGLNEVTLPMSAAVPDMLELQYELESKAAKWYATIDIANAFFSIPLAAECRPQFAFTWRGVQYTWNRLPQGWKHSPTICHGLIQSALEKGEASERLQYIDDIIVWGNSAEEVSEKGKKIIQILLQAGFAIKRKKEILAAYEGVRAASEVIGTEAQLLLAPRLPVLGWMFKERAPSTHHATDATWSKWVALITQRARIGSPSRPGILEVITDWPEGKDFGMSPEEEVTRAEEAPPYNKLTEDEKPYALFTDGSCRIMGKHRRWKAAVWSPTWRVAEAAEGQGESSQFAEVKAIQLALDIAEREKWPALYLYTDSWMVANALWGWLQQWKRNNWQRRGKPIWAAPLWQDIAAWLEKLVVKVHHVDAHIPKSRATEEHQNNKQMDQAAKFEVAQVDLDWQRKGELFIARWAHDTSGHQGRDVTYRWARDRGVDLSMDAISQVIHQCETCAAIKQAKRVKPLWYGGRWLKYKYGEAWQIDYITLPQSRQGKRYILTMVEATTGWLETYPVPHATAWNTILGLEKQVLWRHGTPERIESDNGTHFRNNLIDTWAKEHGIEWVYHIPYHAPASGKIERAVAHLYTLSDLLFLQLASLSQCQSRAVALGPRFEIRGHLKAPAEICREFVFNVLMS</sequence>
<feature type="compositionally biased region" description="Basic and acidic residues" evidence="3">
    <location>
        <begin position="50"/>
        <end position="59"/>
    </location>
</feature>
<feature type="domain" description="RNase H type-1" evidence="5">
    <location>
        <begin position="692"/>
        <end position="841"/>
    </location>
</feature>
<dbReference type="Gene3D" id="3.10.10.10">
    <property type="entry name" value="HIV Type 1 Reverse Transcriptase, subunit A, domain 1"/>
    <property type="match status" value="1"/>
</dbReference>
<dbReference type="Pfam" id="PF00078">
    <property type="entry name" value="RVT_1"/>
    <property type="match status" value="1"/>
</dbReference>
<feature type="domain" description="Reverse transcriptase" evidence="4">
    <location>
        <begin position="419"/>
        <end position="620"/>
    </location>
</feature>
<evidence type="ECO:0000313" key="7">
    <source>
        <dbReference type="EMBL" id="GAB0202215.1"/>
    </source>
</evidence>